<dbReference type="CDD" id="cd12148">
    <property type="entry name" value="fungal_TF_MHR"/>
    <property type="match status" value="1"/>
</dbReference>
<dbReference type="Pfam" id="PF04082">
    <property type="entry name" value="Fungal_trans"/>
    <property type="match status" value="1"/>
</dbReference>
<evidence type="ECO:0000313" key="8">
    <source>
        <dbReference type="Proteomes" id="UP000094336"/>
    </source>
</evidence>
<dbReference type="Pfam" id="PF00172">
    <property type="entry name" value="Zn_clus"/>
    <property type="match status" value="1"/>
</dbReference>
<feature type="domain" description="Zn(2)-C6 fungal-type" evidence="6">
    <location>
        <begin position="31"/>
        <end position="60"/>
    </location>
</feature>
<dbReference type="EMBL" id="KV454437">
    <property type="protein sequence ID" value="ODQ78130.1"/>
    <property type="molecule type" value="Genomic_DNA"/>
</dbReference>
<protein>
    <recommendedName>
        <fullName evidence="6">Zn(2)-C6 fungal-type domain-containing protein</fullName>
    </recommendedName>
</protein>
<feature type="non-terminal residue" evidence="7">
    <location>
        <position position="682"/>
    </location>
</feature>
<gene>
    <name evidence="7" type="ORF">BABINDRAFT_40429</name>
</gene>
<dbReference type="PANTHER" id="PTHR47424">
    <property type="entry name" value="REGULATORY PROTEIN GAL4"/>
    <property type="match status" value="1"/>
</dbReference>
<keyword evidence="3" id="KW-0804">Transcription</keyword>
<dbReference type="SMART" id="SM00066">
    <property type="entry name" value="GAL4"/>
    <property type="match status" value="1"/>
</dbReference>
<dbReference type="PROSITE" id="PS00463">
    <property type="entry name" value="ZN2_CY6_FUNGAL_1"/>
    <property type="match status" value="1"/>
</dbReference>
<evidence type="ECO:0000256" key="3">
    <source>
        <dbReference type="ARBA" id="ARBA00023163"/>
    </source>
</evidence>
<feature type="region of interest" description="Disordered" evidence="5">
    <location>
        <begin position="130"/>
        <end position="182"/>
    </location>
</feature>
<dbReference type="GO" id="GO:0000981">
    <property type="term" value="F:DNA-binding transcription factor activity, RNA polymerase II-specific"/>
    <property type="evidence" value="ECO:0007669"/>
    <property type="project" value="InterPro"/>
</dbReference>
<dbReference type="Gene3D" id="4.10.240.10">
    <property type="entry name" value="Zn(2)-C6 fungal-type DNA-binding domain"/>
    <property type="match status" value="1"/>
</dbReference>
<dbReference type="SMART" id="SM00906">
    <property type="entry name" value="Fungal_trans"/>
    <property type="match status" value="1"/>
</dbReference>
<dbReference type="GO" id="GO:0008270">
    <property type="term" value="F:zinc ion binding"/>
    <property type="evidence" value="ECO:0007669"/>
    <property type="project" value="InterPro"/>
</dbReference>
<name>A0A1E3QKF6_9ASCO</name>
<reference evidence="8" key="1">
    <citation type="submission" date="2016-05" db="EMBL/GenBank/DDBJ databases">
        <title>Comparative genomics of biotechnologically important yeasts.</title>
        <authorList>
            <consortium name="DOE Joint Genome Institute"/>
            <person name="Riley R."/>
            <person name="Haridas S."/>
            <person name="Wolfe K.H."/>
            <person name="Lopes M.R."/>
            <person name="Hittinger C.T."/>
            <person name="Goker M."/>
            <person name="Salamov A."/>
            <person name="Wisecaver J."/>
            <person name="Long T.M."/>
            <person name="Aerts A.L."/>
            <person name="Barry K."/>
            <person name="Choi C."/>
            <person name="Clum A."/>
            <person name="Coughlan A.Y."/>
            <person name="Deshpande S."/>
            <person name="Douglass A.P."/>
            <person name="Hanson S.J."/>
            <person name="Klenk H.-P."/>
            <person name="Labutti K."/>
            <person name="Lapidus A."/>
            <person name="Lindquist E."/>
            <person name="Lipzen A."/>
            <person name="Meier-Kolthoff J.P."/>
            <person name="Ohm R.A."/>
            <person name="Otillar R.P."/>
            <person name="Pangilinan J."/>
            <person name="Peng Y."/>
            <person name="Rokas A."/>
            <person name="Rosa C.A."/>
            <person name="Scheuner C."/>
            <person name="Sibirny A.A."/>
            <person name="Slot J.C."/>
            <person name="Stielow J.B."/>
            <person name="Sun H."/>
            <person name="Kurtzman C.P."/>
            <person name="Blackwell M."/>
            <person name="Grigoriev I.V."/>
            <person name="Jeffries T.W."/>
        </authorList>
    </citation>
    <scope>NUCLEOTIDE SEQUENCE [LARGE SCALE GENOMIC DNA]</scope>
    <source>
        <strain evidence="8">NRRL Y-12698</strain>
    </source>
</reference>
<feature type="compositionally biased region" description="Polar residues" evidence="5">
    <location>
        <begin position="148"/>
        <end position="170"/>
    </location>
</feature>
<sequence>MPDPVYQRGAPAKKRKRRIVADDQRKKVSRACNHCKKRKIKCNGILPCLGCVNRGISCTISEIDKRSLKGFRNLNARMTSLVQPFGLPNSVSSTLSLPEDNSQSPHPFNLHLILSPANYPLPQLLTQSPKFHSSPLIKSRSPRDSSRTETSLCSGDSSHQPIKQSISHHTTIADWGKSPKNTLERDTTSRMLYDSAGNLRYIGESSVLTVISQCRYIYSAVIGKSNFTEDPQRFVIVDAPGMRLTRIPLQLPARTCTDLLVDLYELNFNQLHYVFNMKHFREKVVAAAYEDPLNFPSRKLCLLHLVLALGAMFKDRVSTGDTDNARSPSSTDLFDSGTCLLTNCIEDGNLWLVEAYYLLYFYHDALTRRNNAWINLGISIRYALSLGLNKRDINDSFVNADYTLHRRKLWRSIYINDRILSNLLGRSLGINDHEWDDIHSIPLHPVDHYRNPVETNRLLLQALFEHELFCVSVINGKIMQRVYTAKRVDIELAKACAMELKLWYTNLRPELLVQNILEPEKDRYGYYTNGTPLQLLHFTHLYGIILLTRPFYHYVILLELGLMANTSPTTLPVELLESFSAALLRASLLTIKLAEFSVDNNVNLVGSNHWLNHLLNAGLMVGVMVLVQVRAQGKPRMYDSLPRVLIATMDTCVRVLEVFLKRDLKAKRYAHIMREMTDAVRK</sequence>
<keyword evidence="1" id="KW-0479">Metal-binding</keyword>
<dbReference type="InterPro" id="IPR001138">
    <property type="entry name" value="Zn2Cys6_DnaBD"/>
</dbReference>
<keyword evidence="8" id="KW-1185">Reference proteome</keyword>
<dbReference type="InterPro" id="IPR036864">
    <property type="entry name" value="Zn2-C6_fun-type_DNA-bd_sf"/>
</dbReference>
<evidence type="ECO:0000256" key="4">
    <source>
        <dbReference type="ARBA" id="ARBA00023242"/>
    </source>
</evidence>
<accession>A0A1E3QKF6</accession>
<proteinExistence type="predicted"/>
<dbReference type="SUPFAM" id="SSF57701">
    <property type="entry name" value="Zn2/Cys6 DNA-binding domain"/>
    <property type="match status" value="1"/>
</dbReference>
<dbReference type="InterPro" id="IPR007219">
    <property type="entry name" value="XnlR_reg_dom"/>
</dbReference>
<evidence type="ECO:0000256" key="5">
    <source>
        <dbReference type="SAM" id="MobiDB-lite"/>
    </source>
</evidence>
<dbReference type="PANTHER" id="PTHR47424:SF6">
    <property type="entry name" value="PROLINE UTILIZATION TRANS-ACTIVATOR"/>
    <property type="match status" value="1"/>
</dbReference>
<dbReference type="InterPro" id="IPR051127">
    <property type="entry name" value="Fungal_SecMet_Regulators"/>
</dbReference>
<evidence type="ECO:0000259" key="6">
    <source>
        <dbReference type="PROSITE" id="PS50048"/>
    </source>
</evidence>
<dbReference type="Proteomes" id="UP000094336">
    <property type="component" value="Unassembled WGS sequence"/>
</dbReference>
<dbReference type="PROSITE" id="PS50048">
    <property type="entry name" value="ZN2_CY6_FUNGAL_2"/>
    <property type="match status" value="1"/>
</dbReference>
<evidence type="ECO:0000313" key="7">
    <source>
        <dbReference type="EMBL" id="ODQ78130.1"/>
    </source>
</evidence>
<dbReference type="GO" id="GO:0003677">
    <property type="term" value="F:DNA binding"/>
    <property type="evidence" value="ECO:0007669"/>
    <property type="project" value="InterPro"/>
</dbReference>
<dbReference type="AlphaFoldDB" id="A0A1E3QKF6"/>
<dbReference type="GeneID" id="30149827"/>
<keyword evidence="4" id="KW-0539">Nucleus</keyword>
<dbReference type="RefSeq" id="XP_018983458.1">
    <property type="nucleotide sequence ID" value="XM_019131974.1"/>
</dbReference>
<dbReference type="GO" id="GO:0006351">
    <property type="term" value="P:DNA-templated transcription"/>
    <property type="evidence" value="ECO:0007669"/>
    <property type="project" value="InterPro"/>
</dbReference>
<organism evidence="7 8">
    <name type="scientific">Babjeviella inositovora NRRL Y-12698</name>
    <dbReference type="NCBI Taxonomy" id="984486"/>
    <lineage>
        <taxon>Eukaryota</taxon>
        <taxon>Fungi</taxon>
        <taxon>Dikarya</taxon>
        <taxon>Ascomycota</taxon>
        <taxon>Saccharomycotina</taxon>
        <taxon>Pichiomycetes</taxon>
        <taxon>Serinales incertae sedis</taxon>
        <taxon>Babjeviella</taxon>
    </lineage>
</organism>
<dbReference type="STRING" id="984486.A0A1E3QKF6"/>
<feature type="region of interest" description="Disordered" evidence="5">
    <location>
        <begin position="1"/>
        <end position="23"/>
    </location>
</feature>
<evidence type="ECO:0000256" key="2">
    <source>
        <dbReference type="ARBA" id="ARBA00023015"/>
    </source>
</evidence>
<dbReference type="OrthoDB" id="3364175at2759"/>
<dbReference type="CDD" id="cd00067">
    <property type="entry name" value="GAL4"/>
    <property type="match status" value="1"/>
</dbReference>
<evidence type="ECO:0000256" key="1">
    <source>
        <dbReference type="ARBA" id="ARBA00022723"/>
    </source>
</evidence>
<keyword evidence="2" id="KW-0805">Transcription regulation</keyword>